<organism evidence="1 2">
    <name type="scientific">Vermiconidia calcicola</name>
    <dbReference type="NCBI Taxonomy" id="1690605"/>
    <lineage>
        <taxon>Eukaryota</taxon>
        <taxon>Fungi</taxon>
        <taxon>Dikarya</taxon>
        <taxon>Ascomycota</taxon>
        <taxon>Pezizomycotina</taxon>
        <taxon>Dothideomycetes</taxon>
        <taxon>Dothideomycetidae</taxon>
        <taxon>Mycosphaerellales</taxon>
        <taxon>Extremaceae</taxon>
        <taxon>Vermiconidia</taxon>
    </lineage>
</organism>
<sequence length="640" mass="72809">MAHYNYESLETAEHIRLIDVKDSRYDRRNPSLSSEPHLTIVSFTLDCCPPFETVSYAWGSKIRDRKVLINGSDAVDVTPALEEAMPHLAKLTRTTYLWIDQVCIDQDDVAERSVQVAMMGRIYRRAERLLVWMGPETPDSSKVLELYCILKPVNLAEFETRWVVADRERIEAYCDYAIPCLTRYRAALDAVLMLSWFKRAWIVQEALLARQFTFVWGSRTLEGRALWRLCETLRINYPDTLWSKAACKESVHSPGLFCSFLYIMLARDAEGGQIVRGRSLVAFLHSLRLGWLVPKYYQASDPRDVIFSAYGCHTMPPSLQPNYQLSAEQVFERAARAYIGQTASLAIMNLTNGVFNPPCYTDGLDMLKLPSWVPDWRTPSIWKPIYTDIIVNHVHEEYFCAGKKYPLPNIDVQTDGQLLLRGKVLSHLAYKSEYRIEGRGPKRLDGFGIAALKAEISSVSLISGNLTNRRVFQTVIMDNPQNYAHQTPRPNKGEGLVAWNMYRDVSAWHDEWSFECNQDTSEDPDESTSLQIPHGRWMNNFAPEPDRELLGKATDMTRSAAVNSAGRNPAITNAGTLAMVPFTSQIGDVVAIFHGAHVPTVLRRHTENRYRVVGEAYVEGLYFEDAITWAEDEADDIILI</sequence>
<keyword evidence="2" id="KW-1185">Reference proteome</keyword>
<gene>
    <name evidence="1" type="ORF">LTR37_000704</name>
</gene>
<accession>A0ACC3NYD9</accession>
<evidence type="ECO:0000313" key="1">
    <source>
        <dbReference type="EMBL" id="KAK3725193.1"/>
    </source>
</evidence>
<name>A0ACC3NYD9_9PEZI</name>
<reference evidence="1" key="1">
    <citation type="submission" date="2023-07" db="EMBL/GenBank/DDBJ databases">
        <title>Black Yeasts Isolated from many extreme environments.</title>
        <authorList>
            <person name="Coleine C."/>
            <person name="Stajich J.E."/>
            <person name="Selbmann L."/>
        </authorList>
    </citation>
    <scope>NUCLEOTIDE SEQUENCE</scope>
    <source>
        <strain evidence="1">CCFEE 5714</strain>
    </source>
</reference>
<comment type="caution">
    <text evidence="1">The sequence shown here is derived from an EMBL/GenBank/DDBJ whole genome shotgun (WGS) entry which is preliminary data.</text>
</comment>
<dbReference type="Proteomes" id="UP001281147">
    <property type="component" value="Unassembled WGS sequence"/>
</dbReference>
<protein>
    <submittedName>
        <fullName evidence="1">Uncharacterized protein</fullName>
    </submittedName>
</protein>
<evidence type="ECO:0000313" key="2">
    <source>
        <dbReference type="Proteomes" id="UP001281147"/>
    </source>
</evidence>
<proteinExistence type="predicted"/>
<dbReference type="EMBL" id="JAUTXU010000003">
    <property type="protein sequence ID" value="KAK3725193.1"/>
    <property type="molecule type" value="Genomic_DNA"/>
</dbReference>